<keyword evidence="1" id="KW-1133">Transmembrane helix</keyword>
<gene>
    <name evidence="2" type="ORF">UC35_03605</name>
</gene>
<evidence type="ECO:0000256" key="1">
    <source>
        <dbReference type="SAM" id="Phobius"/>
    </source>
</evidence>
<feature type="transmembrane region" description="Helical" evidence="1">
    <location>
        <begin position="6"/>
        <end position="26"/>
    </location>
</feature>
<feature type="transmembrane region" description="Helical" evidence="1">
    <location>
        <begin position="38"/>
        <end position="60"/>
    </location>
</feature>
<keyword evidence="1" id="KW-0812">Transmembrane</keyword>
<name>A0A127JQ79_9BURK</name>
<proteinExistence type="predicted"/>
<dbReference type="EMBL" id="CP010951">
    <property type="protein sequence ID" value="AMO22137.1"/>
    <property type="molecule type" value="Genomic_DNA"/>
</dbReference>
<dbReference type="AlphaFoldDB" id="A0A127JQ79"/>
<evidence type="ECO:0000313" key="2">
    <source>
        <dbReference type="EMBL" id="AMO22137.1"/>
    </source>
</evidence>
<dbReference type="OrthoDB" id="8908883at2"/>
<evidence type="ECO:0000313" key="3">
    <source>
        <dbReference type="Proteomes" id="UP000070433"/>
    </source>
</evidence>
<sequence>MSPLALFWHLLSFIAPALVLALLVAGAGRLLFPGRGRWWVHVACHTAAGGVVLALGLWHFGVDGKMASYAALVVAVATSQWLCSRAWR</sequence>
<evidence type="ECO:0008006" key="4">
    <source>
        <dbReference type="Google" id="ProtNLM"/>
    </source>
</evidence>
<organism evidence="2 3">
    <name type="scientific">Ramlibacter tataouinensis</name>
    <dbReference type="NCBI Taxonomy" id="94132"/>
    <lineage>
        <taxon>Bacteria</taxon>
        <taxon>Pseudomonadati</taxon>
        <taxon>Pseudomonadota</taxon>
        <taxon>Betaproteobacteria</taxon>
        <taxon>Burkholderiales</taxon>
        <taxon>Comamonadaceae</taxon>
        <taxon>Ramlibacter</taxon>
    </lineage>
</organism>
<keyword evidence="1" id="KW-0472">Membrane</keyword>
<dbReference type="RefSeq" id="WP_061496270.1">
    <property type="nucleotide sequence ID" value="NZ_CP010951.1"/>
</dbReference>
<feature type="transmembrane region" description="Helical" evidence="1">
    <location>
        <begin position="66"/>
        <end position="83"/>
    </location>
</feature>
<dbReference type="Proteomes" id="UP000070433">
    <property type="component" value="Chromosome"/>
</dbReference>
<accession>A0A127JQ79</accession>
<protein>
    <recommendedName>
        <fullName evidence="4">Candidate membrane protein</fullName>
    </recommendedName>
</protein>
<keyword evidence="3" id="KW-1185">Reference proteome</keyword>
<reference evidence="2 3" key="1">
    <citation type="journal article" date="2014" name="Int. J. Syst. Evol. Microbiol.">
        <title>Ramlibacter solisilvae sp. nov., isolated from forest soil, and emended description of the genus Ramlibacter.</title>
        <authorList>
            <person name="Lee H.J."/>
            <person name="Lee S.H."/>
            <person name="Lee S.S."/>
            <person name="Lee J.S."/>
            <person name="Kim Y."/>
            <person name="Kim S.C."/>
            <person name="Jeon C.O."/>
        </authorList>
    </citation>
    <scope>NUCLEOTIDE SEQUENCE [LARGE SCALE GENOMIC DNA]</scope>
    <source>
        <strain evidence="2 3">5-10</strain>
    </source>
</reference>